<comment type="subcellular location">
    <subcellularLocation>
        <location evidence="1">Membrane</location>
        <topology evidence="1">Multi-pass membrane protein</topology>
    </subcellularLocation>
</comment>
<evidence type="ECO:0000256" key="1">
    <source>
        <dbReference type="ARBA" id="ARBA00004141"/>
    </source>
</evidence>
<gene>
    <name evidence="4" type="ORF">LCER1_G003053</name>
</gene>
<accession>A0A7D8YWM1</accession>
<evidence type="ECO:0000259" key="3">
    <source>
        <dbReference type="PROSITE" id="PS50850"/>
    </source>
</evidence>
<organism evidence="4 5">
    <name type="scientific">Lachnellula cervina</name>
    <dbReference type="NCBI Taxonomy" id="1316786"/>
    <lineage>
        <taxon>Eukaryota</taxon>
        <taxon>Fungi</taxon>
        <taxon>Dikarya</taxon>
        <taxon>Ascomycota</taxon>
        <taxon>Pezizomycotina</taxon>
        <taxon>Leotiomycetes</taxon>
        <taxon>Helotiales</taxon>
        <taxon>Lachnaceae</taxon>
        <taxon>Lachnellula</taxon>
    </lineage>
</organism>
<evidence type="ECO:0000256" key="2">
    <source>
        <dbReference type="SAM" id="Phobius"/>
    </source>
</evidence>
<comment type="caution">
    <text evidence="4">The sequence shown here is derived from an EMBL/GenBank/DDBJ whole genome shotgun (WGS) entry which is preliminary data.</text>
</comment>
<name>A0A7D8YWM1_9HELO</name>
<dbReference type="InterPro" id="IPR020846">
    <property type="entry name" value="MFS_dom"/>
</dbReference>
<dbReference type="GO" id="GO:0022857">
    <property type="term" value="F:transmembrane transporter activity"/>
    <property type="evidence" value="ECO:0007669"/>
    <property type="project" value="InterPro"/>
</dbReference>
<dbReference type="Proteomes" id="UP000481288">
    <property type="component" value="Unassembled WGS sequence"/>
</dbReference>
<keyword evidence="5" id="KW-1185">Reference proteome</keyword>
<protein>
    <recommendedName>
        <fullName evidence="3">Major facilitator superfamily (MFS) profile domain-containing protein</fullName>
    </recommendedName>
</protein>
<keyword evidence="2" id="KW-1133">Transmembrane helix</keyword>
<dbReference type="OrthoDB" id="5399138at2759"/>
<evidence type="ECO:0000313" key="5">
    <source>
        <dbReference type="Proteomes" id="UP000481288"/>
    </source>
</evidence>
<dbReference type="GO" id="GO:0016020">
    <property type="term" value="C:membrane"/>
    <property type="evidence" value="ECO:0007669"/>
    <property type="project" value="UniProtKB-SubCell"/>
</dbReference>
<dbReference type="PROSITE" id="PS50850">
    <property type="entry name" value="MFS"/>
    <property type="match status" value="1"/>
</dbReference>
<sequence>MHFFSKKVPHYALASTFVALGGILNGFDTGSAGAVIVMPSYIETFGHLSPIMRGFTVFLIMLCGTVPATVAGHPAHRFG</sequence>
<evidence type="ECO:0000313" key="4">
    <source>
        <dbReference type="EMBL" id="TVY57421.1"/>
    </source>
</evidence>
<keyword evidence="2" id="KW-0812">Transmembrane</keyword>
<feature type="domain" description="Major facilitator superfamily (MFS) profile" evidence="3">
    <location>
        <begin position="14"/>
        <end position="79"/>
    </location>
</feature>
<reference evidence="4 5" key="1">
    <citation type="submission" date="2018-05" db="EMBL/GenBank/DDBJ databases">
        <title>Whole genome sequencing for identification of molecular markers to develop diagnostic detection tools for the regulated plant pathogen Lachnellula willkommii.</title>
        <authorList>
            <person name="Giroux E."/>
            <person name="Bilodeau G."/>
        </authorList>
    </citation>
    <scope>NUCLEOTIDE SEQUENCE [LARGE SCALE GENOMIC DNA]</scope>
    <source>
        <strain evidence="4 5">CBS 625.97</strain>
    </source>
</reference>
<dbReference type="EMBL" id="QGMG01000094">
    <property type="protein sequence ID" value="TVY57421.1"/>
    <property type="molecule type" value="Genomic_DNA"/>
</dbReference>
<feature type="transmembrane region" description="Helical" evidence="2">
    <location>
        <begin position="57"/>
        <end position="75"/>
    </location>
</feature>
<keyword evidence="2" id="KW-0472">Membrane</keyword>
<proteinExistence type="predicted"/>
<dbReference type="AlphaFoldDB" id="A0A7D8YWM1"/>